<organism evidence="1 2">
    <name type="scientific">Rhabditophanes sp. KR3021</name>
    <dbReference type="NCBI Taxonomy" id="114890"/>
    <lineage>
        <taxon>Eukaryota</taxon>
        <taxon>Metazoa</taxon>
        <taxon>Ecdysozoa</taxon>
        <taxon>Nematoda</taxon>
        <taxon>Chromadorea</taxon>
        <taxon>Rhabditida</taxon>
        <taxon>Tylenchina</taxon>
        <taxon>Panagrolaimomorpha</taxon>
        <taxon>Strongyloidoidea</taxon>
        <taxon>Alloionematidae</taxon>
        <taxon>Rhabditophanes</taxon>
    </lineage>
</organism>
<dbReference type="Proteomes" id="UP000095286">
    <property type="component" value="Unplaced"/>
</dbReference>
<dbReference type="WBParaSite" id="RSKR_0000287600.1">
    <property type="protein sequence ID" value="RSKR_0000287600.1"/>
    <property type="gene ID" value="RSKR_0000287600"/>
</dbReference>
<evidence type="ECO:0000313" key="2">
    <source>
        <dbReference type="WBParaSite" id="RSKR_0000287600.1"/>
    </source>
</evidence>
<sequence length="123" mass="14276">MSSDSEQNKESSSEDEFVADPKLEKETFDLIEGQITFDKNVSKLKPFKVGTGFYLLDKSKKKFKLWIPPQTKQVKPDILKSRRKDLQLIEEDKKEIKRRIASTLISDTDLEYLLAFRKSSISC</sequence>
<reference evidence="2" key="1">
    <citation type="submission" date="2016-11" db="UniProtKB">
        <authorList>
            <consortium name="WormBaseParasite"/>
        </authorList>
    </citation>
    <scope>IDENTIFICATION</scope>
    <source>
        <strain evidence="2">KR3021</strain>
    </source>
</reference>
<proteinExistence type="predicted"/>
<evidence type="ECO:0000313" key="1">
    <source>
        <dbReference type="Proteomes" id="UP000095286"/>
    </source>
</evidence>
<protein>
    <submittedName>
        <fullName evidence="2">Uncharacterized protein</fullName>
    </submittedName>
</protein>
<accession>A0AC35TP04</accession>
<name>A0AC35TP04_9BILA</name>